<feature type="region of interest" description="Disordered" evidence="1">
    <location>
        <begin position="262"/>
        <end position="284"/>
    </location>
</feature>
<feature type="domain" description="NECAP PHear" evidence="2">
    <location>
        <begin position="104"/>
        <end position="226"/>
    </location>
</feature>
<dbReference type="FunFam" id="2.30.29.30:FF:000150">
    <property type="entry name" value="Adaptin ear-binding coat-associated protein"/>
    <property type="match status" value="1"/>
</dbReference>
<evidence type="ECO:0000256" key="1">
    <source>
        <dbReference type="SAM" id="MobiDB-lite"/>
    </source>
</evidence>
<dbReference type="PANTHER" id="PTHR12847:SF3">
    <property type="entry name" value="EAR-BINDING COAT-ASSOCIATED PROTEIN 2, PUTATIVE, EXPRESSED-RELATED"/>
    <property type="match status" value="1"/>
</dbReference>
<dbReference type="SUPFAM" id="SSF50729">
    <property type="entry name" value="PH domain-like"/>
    <property type="match status" value="1"/>
</dbReference>
<dbReference type="InterPro" id="IPR012466">
    <property type="entry name" value="NECAP_PHear"/>
</dbReference>
<dbReference type="Gene3D" id="2.30.29.30">
    <property type="entry name" value="Pleckstrin-homology domain (PH domain)/Phosphotyrosine-binding domain (PTB)"/>
    <property type="match status" value="1"/>
</dbReference>
<dbReference type="PANTHER" id="PTHR12847">
    <property type="entry name" value="ATP-BINDING CASSETTE ABC TRANSPORTER-RELATED"/>
    <property type="match status" value="1"/>
</dbReference>
<protein>
    <recommendedName>
        <fullName evidence="2">NECAP PHear domain-containing protein</fullName>
    </recommendedName>
</protein>
<evidence type="ECO:0000313" key="4">
    <source>
        <dbReference type="Proteomes" id="UP000639772"/>
    </source>
</evidence>
<comment type="caution">
    <text evidence="3">The sequence shown here is derived from an EMBL/GenBank/DDBJ whole genome shotgun (WGS) entry which is preliminary data.</text>
</comment>
<dbReference type="Proteomes" id="UP000639772">
    <property type="component" value="Unassembled WGS sequence"/>
</dbReference>
<dbReference type="EMBL" id="JADCNM010000004">
    <property type="protein sequence ID" value="KAG0486318.1"/>
    <property type="molecule type" value="Genomic_DNA"/>
</dbReference>
<dbReference type="GO" id="GO:0030125">
    <property type="term" value="C:clathrin vesicle coat"/>
    <property type="evidence" value="ECO:0007669"/>
    <property type="project" value="TreeGrafter"/>
</dbReference>
<evidence type="ECO:0000313" key="3">
    <source>
        <dbReference type="EMBL" id="KAG0486318.1"/>
    </source>
</evidence>
<sequence length="323" mass="35502">MTQSDLTVNVFHCYTCKRLRRSPDAERQLLYRPPVLFSVVSRTSTSSKSRRKKEASRSSVINFAPELFFSLLLLVQATKTGADLLDGCRNLTIKAMSSIAEEVFEHTLLVVREVSAYKIPPRSTSGGYKCGEWLQSDKIWSGRLRVVSCGERCEIRLEDPSSGELFAACFVLPGQREVSVETVLDSSRYFVLRIEDGRGKHAFIGLGFNGRNEAFDFNVALFRSREEGETIRINVKSKPSSGSGMLSSAGLLGGASSTKKPGALLAPPPVGSGKMGSPLPPPPNDPAVSGCNLEAVELKLKNHEGTLLIPYQIFLNWRKVFLQ</sequence>
<gene>
    <name evidence="3" type="ORF">HPP92_008413</name>
</gene>
<dbReference type="OrthoDB" id="10265489at2759"/>
<dbReference type="GO" id="GO:0006897">
    <property type="term" value="P:endocytosis"/>
    <property type="evidence" value="ECO:0007669"/>
    <property type="project" value="InterPro"/>
</dbReference>
<name>A0A835RH88_VANPL</name>
<accession>A0A835RH88</accession>
<evidence type="ECO:0000259" key="2">
    <source>
        <dbReference type="Pfam" id="PF07933"/>
    </source>
</evidence>
<dbReference type="Pfam" id="PF07933">
    <property type="entry name" value="DUF1681"/>
    <property type="match status" value="1"/>
</dbReference>
<dbReference type="InterPro" id="IPR011993">
    <property type="entry name" value="PH-like_dom_sf"/>
</dbReference>
<dbReference type="AlphaFoldDB" id="A0A835RH88"/>
<reference evidence="3 4" key="1">
    <citation type="journal article" date="2020" name="Nat. Food">
        <title>A phased Vanilla planifolia genome enables genetic improvement of flavour and production.</title>
        <authorList>
            <person name="Hasing T."/>
            <person name="Tang H."/>
            <person name="Brym M."/>
            <person name="Khazi F."/>
            <person name="Huang T."/>
            <person name="Chambers A.H."/>
        </authorList>
    </citation>
    <scope>NUCLEOTIDE SEQUENCE [LARGE SCALE GENOMIC DNA]</scope>
    <source>
        <tissue evidence="3">Leaf</tissue>
    </source>
</reference>
<organism evidence="3 4">
    <name type="scientific">Vanilla planifolia</name>
    <name type="common">Vanilla</name>
    <dbReference type="NCBI Taxonomy" id="51239"/>
    <lineage>
        <taxon>Eukaryota</taxon>
        <taxon>Viridiplantae</taxon>
        <taxon>Streptophyta</taxon>
        <taxon>Embryophyta</taxon>
        <taxon>Tracheophyta</taxon>
        <taxon>Spermatophyta</taxon>
        <taxon>Magnoliopsida</taxon>
        <taxon>Liliopsida</taxon>
        <taxon>Asparagales</taxon>
        <taxon>Orchidaceae</taxon>
        <taxon>Vanilloideae</taxon>
        <taxon>Vanilleae</taxon>
        <taxon>Vanilla</taxon>
    </lineage>
</organism>
<dbReference type="CDD" id="cd13228">
    <property type="entry name" value="PHear_NECAP"/>
    <property type="match status" value="1"/>
</dbReference>
<proteinExistence type="predicted"/>